<accession>A0AAV7ADU6</accession>
<keyword evidence="5 10" id="KW-0371">Homeobox</keyword>
<evidence type="ECO:0000313" key="15">
    <source>
        <dbReference type="Proteomes" id="UP000824782"/>
    </source>
</evidence>
<evidence type="ECO:0000256" key="8">
    <source>
        <dbReference type="ARBA" id="ARBA00029448"/>
    </source>
</evidence>
<dbReference type="GO" id="GO:0000981">
    <property type="term" value="F:DNA-binding transcription factor activity, RNA polymerase II-specific"/>
    <property type="evidence" value="ECO:0007669"/>
    <property type="project" value="InterPro"/>
</dbReference>
<keyword evidence="7 10" id="KW-0539">Nucleus</keyword>
<protein>
    <recommendedName>
        <fullName evidence="9">Homeobox protein Hox-D1</fullName>
    </recommendedName>
</protein>
<feature type="compositionally biased region" description="Basic and acidic residues" evidence="12">
    <location>
        <begin position="272"/>
        <end position="282"/>
    </location>
</feature>
<dbReference type="FunFam" id="1.10.10.60:FF:000113">
    <property type="entry name" value="homeobox protein Hox-B1"/>
    <property type="match status" value="1"/>
</dbReference>
<dbReference type="CDD" id="cd00086">
    <property type="entry name" value="homeodomain"/>
    <property type="match status" value="1"/>
</dbReference>
<dbReference type="GO" id="GO:0000978">
    <property type="term" value="F:RNA polymerase II cis-regulatory region sequence-specific DNA binding"/>
    <property type="evidence" value="ECO:0007669"/>
    <property type="project" value="TreeGrafter"/>
</dbReference>
<dbReference type="SMART" id="SM00389">
    <property type="entry name" value="HOX"/>
    <property type="match status" value="1"/>
</dbReference>
<evidence type="ECO:0000256" key="3">
    <source>
        <dbReference type="ARBA" id="ARBA00023015"/>
    </source>
</evidence>
<gene>
    <name evidence="14" type="ORF">GDO81_017368</name>
</gene>
<dbReference type="PRINTS" id="PR00024">
    <property type="entry name" value="HOMEOBOX"/>
</dbReference>
<sequence>MNSYLDYAGDVLAFSPKFCRSDQRNAPLQHYPGPGADNQYMGNLSLGVHPTSSHQPPHQAPALYAPCSLDVPYEPAAPADYNYLPVSSEYDYSYGSTHPMEDTGGHMQYTSFPGNGPFLIGGQLAYKTLGEDNHLAPRKEQLDLYSGNFQNFSPSPGSYPKQNSPVSETQTSLNTFDWMKVKRNAPKKAMPPECGLSTSSSTMRTNFTTKQLTELEKEFHFNKYLTRARRIEIANSLQLNDTQVKIWFQNRRMKQKKREREGVLPSPPSTDQKQKSLHKSEPHSPSSDVSS</sequence>
<dbReference type="InterPro" id="IPR020479">
    <property type="entry name" value="HD_metazoa"/>
</dbReference>
<evidence type="ECO:0000313" key="14">
    <source>
        <dbReference type="EMBL" id="KAG8559541.1"/>
    </source>
</evidence>
<dbReference type="Pfam" id="PF00046">
    <property type="entry name" value="Homeodomain"/>
    <property type="match status" value="1"/>
</dbReference>
<evidence type="ECO:0000256" key="2">
    <source>
        <dbReference type="ARBA" id="ARBA00022473"/>
    </source>
</evidence>
<evidence type="ECO:0000256" key="5">
    <source>
        <dbReference type="ARBA" id="ARBA00023155"/>
    </source>
</evidence>
<evidence type="ECO:0000256" key="6">
    <source>
        <dbReference type="ARBA" id="ARBA00023163"/>
    </source>
</evidence>
<dbReference type="PANTHER" id="PTHR45946">
    <property type="entry name" value="HOMEOBOX PROTEIN ROUGH-RELATED"/>
    <property type="match status" value="1"/>
</dbReference>
<feature type="DNA-binding region" description="Homeobox" evidence="10">
    <location>
        <begin position="200"/>
        <end position="259"/>
    </location>
</feature>
<dbReference type="SUPFAM" id="SSF46689">
    <property type="entry name" value="Homeodomain-like"/>
    <property type="match status" value="1"/>
</dbReference>
<comment type="caution">
    <text evidence="14">The sequence shown here is derived from an EMBL/GenBank/DDBJ whole genome shotgun (WGS) entry which is preliminary data.</text>
</comment>
<dbReference type="Gene3D" id="1.10.10.60">
    <property type="entry name" value="Homeodomain-like"/>
    <property type="match status" value="1"/>
</dbReference>
<dbReference type="PANTHER" id="PTHR45946:SF1">
    <property type="entry name" value="HOMEOBOX PROTEIN HOX-D1"/>
    <property type="match status" value="1"/>
</dbReference>
<dbReference type="GO" id="GO:0005634">
    <property type="term" value="C:nucleus"/>
    <property type="evidence" value="ECO:0007669"/>
    <property type="project" value="UniProtKB-SubCell"/>
</dbReference>
<dbReference type="InterPro" id="IPR046327">
    <property type="entry name" value="HXA1/B1/D1"/>
</dbReference>
<evidence type="ECO:0000256" key="4">
    <source>
        <dbReference type="ARBA" id="ARBA00023125"/>
    </source>
</evidence>
<evidence type="ECO:0000256" key="10">
    <source>
        <dbReference type="PROSITE-ProRule" id="PRU00108"/>
    </source>
</evidence>
<comment type="similarity">
    <text evidence="8">Belongs to the Antp homeobox family. Labial subfamily.</text>
</comment>
<dbReference type="PROSITE" id="PS50071">
    <property type="entry name" value="HOMEOBOX_2"/>
    <property type="match status" value="1"/>
</dbReference>
<evidence type="ECO:0000256" key="11">
    <source>
        <dbReference type="RuleBase" id="RU000682"/>
    </source>
</evidence>
<reference evidence="14" key="1">
    <citation type="thesis" date="2020" institute="ProQuest LLC" country="789 East Eisenhower Parkway, Ann Arbor, MI, USA">
        <title>Comparative Genomics and Chromosome Evolution.</title>
        <authorList>
            <person name="Mudd A.B."/>
        </authorList>
    </citation>
    <scope>NUCLEOTIDE SEQUENCE</scope>
    <source>
        <strain evidence="14">237g6f4</strain>
        <tissue evidence="14">Blood</tissue>
    </source>
</reference>
<evidence type="ECO:0000256" key="1">
    <source>
        <dbReference type="ARBA" id="ARBA00004123"/>
    </source>
</evidence>
<dbReference type="Proteomes" id="UP000824782">
    <property type="component" value="Unassembled WGS sequence"/>
</dbReference>
<dbReference type="InterPro" id="IPR009057">
    <property type="entry name" value="Homeodomain-like_sf"/>
</dbReference>
<evidence type="ECO:0000256" key="9">
    <source>
        <dbReference type="ARBA" id="ARBA00040128"/>
    </source>
</evidence>
<keyword evidence="2" id="KW-0217">Developmental protein</keyword>
<evidence type="ECO:0000256" key="7">
    <source>
        <dbReference type="ARBA" id="ARBA00023242"/>
    </source>
</evidence>
<feature type="domain" description="Homeobox" evidence="13">
    <location>
        <begin position="198"/>
        <end position="258"/>
    </location>
</feature>
<keyword evidence="3" id="KW-0805">Transcription regulation</keyword>
<dbReference type="PROSITE" id="PS00027">
    <property type="entry name" value="HOMEOBOX_1"/>
    <property type="match status" value="1"/>
</dbReference>
<dbReference type="InterPro" id="IPR001356">
    <property type="entry name" value="HD"/>
</dbReference>
<dbReference type="AlphaFoldDB" id="A0AAV7ADU6"/>
<keyword evidence="4 10" id="KW-0238">DNA-binding</keyword>
<proteinExistence type="inferred from homology"/>
<dbReference type="EMBL" id="WNYA01000008">
    <property type="protein sequence ID" value="KAG8559541.1"/>
    <property type="molecule type" value="Genomic_DNA"/>
</dbReference>
<feature type="region of interest" description="Disordered" evidence="12">
    <location>
        <begin position="250"/>
        <end position="291"/>
    </location>
</feature>
<dbReference type="InterPro" id="IPR017970">
    <property type="entry name" value="Homeobox_CS"/>
</dbReference>
<keyword evidence="6" id="KW-0804">Transcription</keyword>
<keyword evidence="15" id="KW-1185">Reference proteome</keyword>
<evidence type="ECO:0000259" key="13">
    <source>
        <dbReference type="PROSITE" id="PS50071"/>
    </source>
</evidence>
<organism evidence="14 15">
    <name type="scientific">Engystomops pustulosus</name>
    <name type="common">Tungara frog</name>
    <name type="synonym">Physalaemus pustulosus</name>
    <dbReference type="NCBI Taxonomy" id="76066"/>
    <lineage>
        <taxon>Eukaryota</taxon>
        <taxon>Metazoa</taxon>
        <taxon>Chordata</taxon>
        <taxon>Craniata</taxon>
        <taxon>Vertebrata</taxon>
        <taxon>Euteleostomi</taxon>
        <taxon>Amphibia</taxon>
        <taxon>Batrachia</taxon>
        <taxon>Anura</taxon>
        <taxon>Neobatrachia</taxon>
        <taxon>Hyloidea</taxon>
        <taxon>Leptodactylidae</taxon>
        <taxon>Leiuperinae</taxon>
        <taxon>Engystomops</taxon>
    </lineage>
</organism>
<name>A0AAV7ADU6_ENGPU</name>
<comment type="subcellular location">
    <subcellularLocation>
        <location evidence="1 10 11">Nucleus</location>
    </subcellularLocation>
</comment>
<evidence type="ECO:0000256" key="12">
    <source>
        <dbReference type="SAM" id="MobiDB-lite"/>
    </source>
</evidence>